<comment type="caution">
    <text evidence="1">The sequence shown here is derived from an EMBL/GenBank/DDBJ whole genome shotgun (WGS) entry which is preliminary data.</text>
</comment>
<sequence>MEIHFHYIRGTRDGLGRRPNMKTSFARIMNPSRFIKTSGSSSTFPGIQQPRLSGLSLPVKASSFRLPLPTYPRTVLGKTGVGKSSLISDAFGVEKEIVAHDKPGDATIDDEFISSQNDRSVLHDSKGFEPGDEDNLKIVQDFVGPDLAARAIGRSERDGFVVG</sequence>
<dbReference type="InterPro" id="IPR027417">
    <property type="entry name" value="P-loop_NTPase"/>
</dbReference>
<keyword evidence="2" id="KW-1185">Reference proteome</keyword>
<organism evidence="1 2">
    <name type="scientific">Suillus plorans</name>
    <dbReference type="NCBI Taxonomy" id="116603"/>
    <lineage>
        <taxon>Eukaryota</taxon>
        <taxon>Fungi</taxon>
        <taxon>Dikarya</taxon>
        <taxon>Basidiomycota</taxon>
        <taxon>Agaricomycotina</taxon>
        <taxon>Agaricomycetes</taxon>
        <taxon>Agaricomycetidae</taxon>
        <taxon>Boletales</taxon>
        <taxon>Suillineae</taxon>
        <taxon>Suillaceae</taxon>
        <taxon>Suillus</taxon>
    </lineage>
</organism>
<protein>
    <recommendedName>
        <fullName evidence="3">G domain-containing protein</fullName>
    </recommendedName>
</protein>
<evidence type="ECO:0008006" key="3">
    <source>
        <dbReference type="Google" id="ProtNLM"/>
    </source>
</evidence>
<dbReference type="OrthoDB" id="391988at2759"/>
<accession>A0A9P7DMR0</accession>
<evidence type="ECO:0000313" key="1">
    <source>
        <dbReference type="EMBL" id="KAG1798603.1"/>
    </source>
</evidence>
<dbReference type="EMBL" id="JABBWE010000013">
    <property type="protein sequence ID" value="KAG1798603.1"/>
    <property type="molecule type" value="Genomic_DNA"/>
</dbReference>
<dbReference type="Gene3D" id="3.40.50.300">
    <property type="entry name" value="P-loop containing nucleotide triphosphate hydrolases"/>
    <property type="match status" value="1"/>
</dbReference>
<reference evidence="1" key="1">
    <citation type="journal article" date="2020" name="New Phytol.">
        <title>Comparative genomics reveals dynamic genome evolution in host specialist ectomycorrhizal fungi.</title>
        <authorList>
            <person name="Lofgren L.A."/>
            <person name="Nguyen N.H."/>
            <person name="Vilgalys R."/>
            <person name="Ruytinx J."/>
            <person name="Liao H.L."/>
            <person name="Branco S."/>
            <person name="Kuo A."/>
            <person name="LaButti K."/>
            <person name="Lipzen A."/>
            <person name="Andreopoulos W."/>
            <person name="Pangilinan J."/>
            <person name="Riley R."/>
            <person name="Hundley H."/>
            <person name="Na H."/>
            <person name="Barry K."/>
            <person name="Grigoriev I.V."/>
            <person name="Stajich J.E."/>
            <person name="Kennedy P.G."/>
        </authorList>
    </citation>
    <scope>NUCLEOTIDE SEQUENCE</scope>
    <source>
        <strain evidence="1">S12</strain>
    </source>
</reference>
<evidence type="ECO:0000313" key="2">
    <source>
        <dbReference type="Proteomes" id="UP000719766"/>
    </source>
</evidence>
<dbReference type="Proteomes" id="UP000719766">
    <property type="component" value="Unassembled WGS sequence"/>
</dbReference>
<proteinExistence type="predicted"/>
<name>A0A9P7DMR0_9AGAM</name>
<dbReference type="RefSeq" id="XP_041163289.1">
    <property type="nucleotide sequence ID" value="XM_041309859.1"/>
</dbReference>
<dbReference type="AlphaFoldDB" id="A0A9P7DMR0"/>
<gene>
    <name evidence="1" type="ORF">HD556DRAFT_194633</name>
</gene>
<dbReference type="GeneID" id="64603623"/>